<organism evidence="2 3">
    <name type="scientific">Sclerotinia trifoliorum</name>
    <dbReference type="NCBI Taxonomy" id="28548"/>
    <lineage>
        <taxon>Eukaryota</taxon>
        <taxon>Fungi</taxon>
        <taxon>Dikarya</taxon>
        <taxon>Ascomycota</taxon>
        <taxon>Pezizomycotina</taxon>
        <taxon>Leotiomycetes</taxon>
        <taxon>Helotiales</taxon>
        <taxon>Sclerotiniaceae</taxon>
        <taxon>Sclerotinia</taxon>
    </lineage>
</organism>
<comment type="caution">
    <text evidence="2">The sequence shown here is derived from an EMBL/GenBank/DDBJ whole genome shotgun (WGS) entry which is preliminary data.</text>
</comment>
<dbReference type="AlphaFoldDB" id="A0A8H2ZU02"/>
<protein>
    <submittedName>
        <fullName evidence="2">E457ac0c-4490-4e59-8e9a-af6418a5d86d-CDS</fullName>
    </submittedName>
</protein>
<feature type="compositionally biased region" description="Polar residues" evidence="1">
    <location>
        <begin position="8"/>
        <end position="34"/>
    </location>
</feature>
<evidence type="ECO:0000313" key="2">
    <source>
        <dbReference type="EMBL" id="CAD6449021.1"/>
    </source>
</evidence>
<sequence length="116" mass="13391">MVHLSRNFVPQLSHQPTTFHTRTSGVPRRAQQSTTISTTHRTLISLMLNMTFDQRVGFLWEPHGNDLRMSNMKPKPKARKRELTRWAHQNKVPLAELAMRSLIVGLAVYIDHFGAF</sequence>
<feature type="region of interest" description="Disordered" evidence="1">
    <location>
        <begin position="1"/>
        <end position="34"/>
    </location>
</feature>
<proteinExistence type="predicted"/>
<evidence type="ECO:0000313" key="3">
    <source>
        <dbReference type="Proteomes" id="UP000624404"/>
    </source>
</evidence>
<reference evidence="2" key="1">
    <citation type="submission" date="2020-10" db="EMBL/GenBank/DDBJ databases">
        <authorList>
            <person name="Kusch S."/>
        </authorList>
    </citation>
    <scope>NUCLEOTIDE SEQUENCE</scope>
    <source>
        <strain evidence="2">SwB9</strain>
    </source>
</reference>
<dbReference type="EMBL" id="CAJHIA010000033">
    <property type="protein sequence ID" value="CAD6449021.1"/>
    <property type="molecule type" value="Genomic_DNA"/>
</dbReference>
<dbReference type="OrthoDB" id="3508764at2759"/>
<evidence type="ECO:0000256" key="1">
    <source>
        <dbReference type="SAM" id="MobiDB-lite"/>
    </source>
</evidence>
<dbReference type="Proteomes" id="UP000624404">
    <property type="component" value="Unassembled WGS sequence"/>
</dbReference>
<name>A0A8H2ZU02_9HELO</name>
<keyword evidence="3" id="KW-1185">Reference proteome</keyword>
<accession>A0A8H2ZU02</accession>
<gene>
    <name evidence="2" type="ORF">SCLTRI_LOCUS8814</name>
</gene>